<comment type="domain">
    <text evidence="7">The PPIase activity resides only in the second parvulin domain. The N-terminal region and the C-terminal tail are necessary and sufficient for the chaperone activity of SurA. The PPIase activity is dispensable for SurA to function as a chaperone. The N-terminal region and the C-terminal tail are also required for porin recognition.</text>
</comment>
<evidence type="ECO:0000256" key="4">
    <source>
        <dbReference type="ARBA" id="ARBA00023110"/>
    </source>
</evidence>
<dbReference type="InterPro" id="IPR023034">
    <property type="entry name" value="PPIase_SurA"/>
</dbReference>
<dbReference type="PANTHER" id="PTHR47637">
    <property type="entry name" value="CHAPERONE SURA"/>
    <property type="match status" value="1"/>
</dbReference>
<dbReference type="OrthoDB" id="14196at2"/>
<accession>A0A2S0MYV3</accession>
<dbReference type="InterPro" id="IPR050280">
    <property type="entry name" value="OMP_Chaperone_SurA"/>
</dbReference>
<dbReference type="PROSITE" id="PS50198">
    <property type="entry name" value="PPIC_PPIASE_2"/>
    <property type="match status" value="2"/>
</dbReference>
<dbReference type="EC" id="5.2.1.8" evidence="7"/>
<keyword evidence="1 7" id="KW-0732">Signal</keyword>
<reference evidence="9 10" key="1">
    <citation type="submission" date="2018-03" db="EMBL/GenBank/DDBJ databases">
        <title>Genome sequencing of Simplicispira sp.</title>
        <authorList>
            <person name="Kim S.-J."/>
            <person name="Heo J."/>
            <person name="Kwon S.-W."/>
        </authorList>
    </citation>
    <scope>NUCLEOTIDE SEQUENCE [LARGE SCALE GENOMIC DNA]</scope>
    <source>
        <strain evidence="9 10">SC1-8</strain>
    </source>
</reference>
<evidence type="ECO:0000313" key="9">
    <source>
        <dbReference type="EMBL" id="AVO41074.1"/>
    </source>
</evidence>
<evidence type="ECO:0000256" key="7">
    <source>
        <dbReference type="HAMAP-Rule" id="MF_01183"/>
    </source>
</evidence>
<dbReference type="KEGG" id="simp:C6571_07035"/>
<keyword evidence="2 7" id="KW-0677">Repeat</keyword>
<comment type="catalytic activity">
    <reaction evidence="7">
        <text>[protein]-peptidylproline (omega=180) = [protein]-peptidylproline (omega=0)</text>
        <dbReference type="Rhea" id="RHEA:16237"/>
        <dbReference type="Rhea" id="RHEA-COMP:10747"/>
        <dbReference type="Rhea" id="RHEA-COMP:10748"/>
        <dbReference type="ChEBI" id="CHEBI:83833"/>
        <dbReference type="ChEBI" id="CHEBI:83834"/>
        <dbReference type="EC" id="5.2.1.8"/>
    </reaction>
</comment>
<dbReference type="PANTHER" id="PTHR47637:SF1">
    <property type="entry name" value="CHAPERONE SURA"/>
    <property type="match status" value="1"/>
</dbReference>
<dbReference type="InterPro" id="IPR000297">
    <property type="entry name" value="PPIase_PpiC"/>
</dbReference>
<keyword evidence="3 7" id="KW-0574">Periplasm</keyword>
<dbReference type="AlphaFoldDB" id="A0A2S0MYV3"/>
<proteinExistence type="inferred from homology"/>
<evidence type="ECO:0000256" key="2">
    <source>
        <dbReference type="ARBA" id="ARBA00022737"/>
    </source>
</evidence>
<evidence type="ECO:0000256" key="6">
    <source>
        <dbReference type="ARBA" id="ARBA00023235"/>
    </source>
</evidence>
<dbReference type="Pfam" id="PF09312">
    <property type="entry name" value="SurA_N"/>
    <property type="match status" value="1"/>
</dbReference>
<keyword evidence="4 7" id="KW-0697">Rotamase</keyword>
<dbReference type="Pfam" id="PF00639">
    <property type="entry name" value="Rotamase"/>
    <property type="match status" value="2"/>
</dbReference>
<dbReference type="GO" id="GO:0042277">
    <property type="term" value="F:peptide binding"/>
    <property type="evidence" value="ECO:0007669"/>
    <property type="project" value="InterPro"/>
</dbReference>
<evidence type="ECO:0000256" key="5">
    <source>
        <dbReference type="ARBA" id="ARBA00023186"/>
    </source>
</evidence>
<dbReference type="GO" id="GO:0050821">
    <property type="term" value="P:protein stabilization"/>
    <property type="evidence" value="ECO:0007669"/>
    <property type="project" value="InterPro"/>
</dbReference>
<evidence type="ECO:0000256" key="3">
    <source>
        <dbReference type="ARBA" id="ARBA00022764"/>
    </source>
</evidence>
<dbReference type="InterPro" id="IPR023058">
    <property type="entry name" value="PPIase_PpiC_CS"/>
</dbReference>
<dbReference type="Proteomes" id="UP000239326">
    <property type="component" value="Chromosome"/>
</dbReference>
<feature type="domain" description="PpiC" evidence="8">
    <location>
        <begin position="311"/>
        <end position="410"/>
    </location>
</feature>
<dbReference type="Gene3D" id="1.10.4030.10">
    <property type="entry name" value="Porin chaperone SurA, peptide-binding domain"/>
    <property type="match status" value="1"/>
</dbReference>
<protein>
    <recommendedName>
        <fullName evidence="7">Chaperone SurA</fullName>
    </recommendedName>
    <alternativeName>
        <fullName evidence="7">Peptidyl-prolyl cis-trans isomerase SurA</fullName>
        <shortName evidence="7">PPIase SurA</shortName>
        <ecNumber evidence="7">5.2.1.8</ecNumber>
    </alternativeName>
    <alternativeName>
        <fullName evidence="7">Rotamase SurA</fullName>
    </alternativeName>
</protein>
<dbReference type="HAMAP" id="MF_01183">
    <property type="entry name" value="Chaperone_SurA"/>
    <property type="match status" value="1"/>
</dbReference>
<dbReference type="PROSITE" id="PS01096">
    <property type="entry name" value="PPIC_PPIASE_1"/>
    <property type="match status" value="1"/>
</dbReference>
<evidence type="ECO:0000313" key="10">
    <source>
        <dbReference type="Proteomes" id="UP000239326"/>
    </source>
</evidence>
<dbReference type="EMBL" id="CP027669">
    <property type="protein sequence ID" value="AVO41074.1"/>
    <property type="molecule type" value="Genomic_DNA"/>
</dbReference>
<keyword evidence="10" id="KW-1185">Reference proteome</keyword>
<name>A0A2S0MYV3_9BURK</name>
<dbReference type="InterPro" id="IPR015391">
    <property type="entry name" value="SurA_N"/>
</dbReference>
<dbReference type="RefSeq" id="WP_106446060.1">
    <property type="nucleotide sequence ID" value="NZ_CP027669.1"/>
</dbReference>
<dbReference type="InterPro" id="IPR027304">
    <property type="entry name" value="Trigger_fact/SurA_dom_sf"/>
</dbReference>
<feature type="chain" id="PRO_5015790276" description="Chaperone SurA" evidence="7">
    <location>
        <begin position="24"/>
        <end position="457"/>
    </location>
</feature>
<dbReference type="GO" id="GO:0030288">
    <property type="term" value="C:outer membrane-bounded periplasmic space"/>
    <property type="evidence" value="ECO:0007669"/>
    <property type="project" value="InterPro"/>
</dbReference>
<gene>
    <name evidence="7" type="primary">surA</name>
    <name evidence="9" type="ORF">C6571_07035</name>
</gene>
<organism evidence="9 10">
    <name type="scientific">Simplicispira suum</name>
    <dbReference type="NCBI Taxonomy" id="2109915"/>
    <lineage>
        <taxon>Bacteria</taxon>
        <taxon>Pseudomonadati</taxon>
        <taxon>Pseudomonadota</taxon>
        <taxon>Betaproteobacteria</taxon>
        <taxon>Burkholderiales</taxon>
        <taxon>Comamonadaceae</taxon>
        <taxon>Simplicispira</taxon>
    </lineage>
</organism>
<dbReference type="Gene3D" id="3.10.50.40">
    <property type="match status" value="2"/>
</dbReference>
<keyword evidence="6 7" id="KW-0413">Isomerase</keyword>
<dbReference type="GO" id="GO:0006457">
    <property type="term" value="P:protein folding"/>
    <property type="evidence" value="ECO:0007669"/>
    <property type="project" value="UniProtKB-UniRule"/>
</dbReference>
<evidence type="ECO:0000256" key="1">
    <source>
        <dbReference type="ARBA" id="ARBA00022729"/>
    </source>
</evidence>
<dbReference type="SUPFAM" id="SSF109998">
    <property type="entry name" value="Triger factor/SurA peptide-binding domain-like"/>
    <property type="match status" value="1"/>
</dbReference>
<dbReference type="InterPro" id="IPR046357">
    <property type="entry name" value="PPIase_dom_sf"/>
</dbReference>
<dbReference type="GO" id="GO:0003755">
    <property type="term" value="F:peptidyl-prolyl cis-trans isomerase activity"/>
    <property type="evidence" value="ECO:0007669"/>
    <property type="project" value="UniProtKB-UniRule"/>
</dbReference>
<feature type="signal peptide" evidence="7">
    <location>
        <begin position="1"/>
        <end position="23"/>
    </location>
</feature>
<dbReference type="GO" id="GO:0051082">
    <property type="term" value="F:unfolded protein binding"/>
    <property type="evidence" value="ECO:0007669"/>
    <property type="project" value="UniProtKB-UniRule"/>
</dbReference>
<dbReference type="GO" id="GO:0043165">
    <property type="term" value="P:Gram-negative-bacterium-type cell outer membrane assembly"/>
    <property type="evidence" value="ECO:0007669"/>
    <property type="project" value="InterPro"/>
</dbReference>
<evidence type="ECO:0000259" key="8">
    <source>
        <dbReference type="PROSITE" id="PS50198"/>
    </source>
</evidence>
<sequence precursor="true">MHPRVFAIGLACLAGALAAPATAQGVRVPGARPAPALQPPAARSASAEPQAADFIVAVVNSEPITRNELAARVQRVRKQLASQNGAMPPEDALAREVLERLIFEKVQLQAAQQAGIGVTDLAIDQAEASVAQQNDVSRETMYRQLKADGITPEQFRKELRTQLVLQRLREREASTHAKVNEFEIDQYLRDQQPQNGAAGLELNLGHILIAVPEGASDAVLAEREQRARSVAERARKGADFSALAKEFSDAPEATQGGQMGLRPADRYPELFVNASGALAVGGVAGPLRSGAGFHVLKVLEKRRSDTAAATVVQSHARHILLRTGAQLSEAAAAAQLAEYRQRILAGRATFEDLAREHSQDGSAAQGGNLGWSTPGRYVPEFEAVLEALKPGEISQPVVSRFGVHLIELLERRQVKLTPREQRDVAREALRQKKAEEAYATWARELRGRAYVEYRDPA</sequence>
<keyword evidence="5 7" id="KW-0143">Chaperone</keyword>
<feature type="domain" description="PpiC" evidence="8">
    <location>
        <begin position="199"/>
        <end position="300"/>
    </location>
</feature>
<comment type="subcellular location">
    <subcellularLocation>
        <location evidence="7">Periplasm</location>
    </subcellularLocation>
    <text evidence="7">Is capable of associating with the outer membrane.</text>
</comment>
<comment type="function">
    <text evidence="7">Chaperone involved in the correct folding and assembly of outer membrane proteins. Recognizes specific patterns of aromatic residues and the orientation of their side chains, which are found more frequently in integral outer membrane proteins. May act in both early periplasmic and late outer membrane-associated steps of protein maturation.</text>
</comment>
<dbReference type="SUPFAM" id="SSF54534">
    <property type="entry name" value="FKBP-like"/>
    <property type="match status" value="2"/>
</dbReference>